<organism evidence="1 2">
    <name type="scientific">Morella rubra</name>
    <name type="common">Chinese bayberry</name>
    <dbReference type="NCBI Taxonomy" id="262757"/>
    <lineage>
        <taxon>Eukaryota</taxon>
        <taxon>Viridiplantae</taxon>
        <taxon>Streptophyta</taxon>
        <taxon>Embryophyta</taxon>
        <taxon>Tracheophyta</taxon>
        <taxon>Spermatophyta</taxon>
        <taxon>Magnoliopsida</taxon>
        <taxon>eudicotyledons</taxon>
        <taxon>Gunneridae</taxon>
        <taxon>Pentapetalae</taxon>
        <taxon>rosids</taxon>
        <taxon>fabids</taxon>
        <taxon>Fagales</taxon>
        <taxon>Myricaceae</taxon>
        <taxon>Morella</taxon>
    </lineage>
</organism>
<sequence>MPTAQLTVKPSARRRRLVQLVIGNSKPPSSTSTPLKCGHLKMKVVLEDTKANSPQPKANLSKIEMSSFMTEMGGGMKIGIVNMDDLNMSEWSTHSETVPVKFERVSEYFEWKYLFPEWIDEKEETDVTTCPEVPMPELRQHGYDSGETVVQICMDMDDIAGSTPLSTPGSTPISSLAPSLREFDTTGKRLAMPITLND</sequence>
<gene>
    <name evidence="1" type="ORF">CJ030_MR1G023290</name>
</gene>
<keyword evidence="1" id="KW-0808">Transferase</keyword>
<keyword evidence="2" id="KW-1185">Reference proteome</keyword>
<protein>
    <submittedName>
        <fullName evidence="1">UDP-glucuronate:xylan alpha-glucuronosyltransferase 2</fullName>
    </submittedName>
</protein>
<dbReference type="AlphaFoldDB" id="A0A6A1WSJ9"/>
<reference evidence="1 2" key="1">
    <citation type="journal article" date="2019" name="Plant Biotechnol. J.">
        <title>The red bayberry genome and genetic basis of sex determination.</title>
        <authorList>
            <person name="Jia H.M."/>
            <person name="Jia H.J."/>
            <person name="Cai Q.L."/>
            <person name="Wang Y."/>
            <person name="Zhao H.B."/>
            <person name="Yang W.F."/>
            <person name="Wang G.Y."/>
            <person name="Li Y.H."/>
            <person name="Zhan D.L."/>
            <person name="Shen Y.T."/>
            <person name="Niu Q.F."/>
            <person name="Chang L."/>
            <person name="Qiu J."/>
            <person name="Zhao L."/>
            <person name="Xie H.B."/>
            <person name="Fu W.Y."/>
            <person name="Jin J."/>
            <person name="Li X.W."/>
            <person name="Jiao Y."/>
            <person name="Zhou C.C."/>
            <person name="Tu T."/>
            <person name="Chai C.Y."/>
            <person name="Gao J.L."/>
            <person name="Fan L.J."/>
            <person name="van de Weg E."/>
            <person name="Wang J.Y."/>
            <person name="Gao Z.S."/>
        </authorList>
    </citation>
    <scope>NUCLEOTIDE SEQUENCE [LARGE SCALE GENOMIC DNA]</scope>
    <source>
        <tissue evidence="1">Leaves</tissue>
    </source>
</reference>
<comment type="caution">
    <text evidence="1">The sequence shown here is derived from an EMBL/GenBank/DDBJ whole genome shotgun (WGS) entry which is preliminary data.</text>
</comment>
<accession>A0A6A1WSJ9</accession>
<evidence type="ECO:0000313" key="1">
    <source>
        <dbReference type="EMBL" id="KAB1227676.1"/>
    </source>
</evidence>
<dbReference type="GO" id="GO:0016740">
    <property type="term" value="F:transferase activity"/>
    <property type="evidence" value="ECO:0007669"/>
    <property type="project" value="UniProtKB-KW"/>
</dbReference>
<dbReference type="OrthoDB" id="1678731at2759"/>
<name>A0A6A1WSJ9_9ROSI</name>
<dbReference type="EMBL" id="RXIC02000019">
    <property type="protein sequence ID" value="KAB1227676.1"/>
    <property type="molecule type" value="Genomic_DNA"/>
</dbReference>
<dbReference type="Proteomes" id="UP000516437">
    <property type="component" value="Chromosome 1"/>
</dbReference>
<evidence type="ECO:0000313" key="2">
    <source>
        <dbReference type="Proteomes" id="UP000516437"/>
    </source>
</evidence>
<proteinExistence type="predicted"/>